<proteinExistence type="predicted"/>
<keyword evidence="2" id="KW-1133">Transmembrane helix</keyword>
<evidence type="ECO:0000313" key="3">
    <source>
        <dbReference type="EMBL" id="MFC5066093.1"/>
    </source>
</evidence>
<protein>
    <submittedName>
        <fullName evidence="3">Uncharacterized protein</fullName>
    </submittedName>
</protein>
<keyword evidence="2" id="KW-0472">Membrane</keyword>
<keyword evidence="2" id="KW-0812">Transmembrane</keyword>
<accession>A0ABV9YXD3</accession>
<comment type="caution">
    <text evidence="3">The sequence shown here is derived from an EMBL/GenBank/DDBJ whole genome shotgun (WGS) entry which is preliminary data.</text>
</comment>
<evidence type="ECO:0000313" key="4">
    <source>
        <dbReference type="Proteomes" id="UP001595947"/>
    </source>
</evidence>
<keyword evidence="4" id="KW-1185">Reference proteome</keyword>
<sequence>MTDDDRTRTVTTAPHPAPGHPPRRRPWWVRRWPTALAVLMSALTAGGGTVDALAPPLVLLPTAYVVVAALGRPRATWPVVVLGTVGFVLVGVLGAVDPRTVVLVAATAVLGAGLVRHRHPAGRRTMLVQGAGLLVFGAVAVLVTTLPPEIGVWPLAAAWFAHGVWDLVHLRRRTVVSPTFAEWCAVVDVLVAVQLVLFAACSAP</sequence>
<evidence type="ECO:0000256" key="2">
    <source>
        <dbReference type="SAM" id="Phobius"/>
    </source>
</evidence>
<feature type="transmembrane region" description="Helical" evidence="2">
    <location>
        <begin position="77"/>
        <end position="94"/>
    </location>
</feature>
<gene>
    <name evidence="3" type="ORF">ACFPBZ_28065</name>
</gene>
<feature type="region of interest" description="Disordered" evidence="1">
    <location>
        <begin position="1"/>
        <end position="24"/>
    </location>
</feature>
<name>A0ABV9YXD3_9PSEU</name>
<feature type="transmembrane region" description="Helical" evidence="2">
    <location>
        <begin position="127"/>
        <end position="144"/>
    </location>
</feature>
<feature type="transmembrane region" description="Helical" evidence="2">
    <location>
        <begin position="28"/>
        <end position="46"/>
    </location>
</feature>
<feature type="transmembrane region" description="Helical" evidence="2">
    <location>
        <begin position="180"/>
        <end position="200"/>
    </location>
</feature>
<reference evidence="4" key="1">
    <citation type="journal article" date="2019" name="Int. J. Syst. Evol. Microbiol.">
        <title>The Global Catalogue of Microorganisms (GCM) 10K type strain sequencing project: providing services to taxonomists for standard genome sequencing and annotation.</title>
        <authorList>
            <consortium name="The Broad Institute Genomics Platform"/>
            <consortium name="The Broad Institute Genome Sequencing Center for Infectious Disease"/>
            <person name="Wu L."/>
            <person name="Ma J."/>
        </authorList>
    </citation>
    <scope>NUCLEOTIDE SEQUENCE [LARGE SCALE GENOMIC DNA]</scope>
    <source>
        <strain evidence="4">CGMCC 4.7093</strain>
    </source>
</reference>
<organism evidence="3 4">
    <name type="scientific">Actinomycetospora atypica</name>
    <dbReference type="NCBI Taxonomy" id="1290095"/>
    <lineage>
        <taxon>Bacteria</taxon>
        <taxon>Bacillati</taxon>
        <taxon>Actinomycetota</taxon>
        <taxon>Actinomycetes</taxon>
        <taxon>Pseudonocardiales</taxon>
        <taxon>Pseudonocardiaceae</taxon>
        <taxon>Actinomycetospora</taxon>
    </lineage>
</organism>
<dbReference type="EMBL" id="JBHSIV010000057">
    <property type="protein sequence ID" value="MFC5066093.1"/>
    <property type="molecule type" value="Genomic_DNA"/>
</dbReference>
<dbReference type="Proteomes" id="UP001595947">
    <property type="component" value="Unassembled WGS sequence"/>
</dbReference>
<evidence type="ECO:0000256" key="1">
    <source>
        <dbReference type="SAM" id="MobiDB-lite"/>
    </source>
</evidence>
<dbReference type="RefSeq" id="WP_378039408.1">
    <property type="nucleotide sequence ID" value="NZ_JBHSIV010000057.1"/>
</dbReference>